<organism evidence="1 2">
    <name type="scientific">Listeria newyorkensis</name>
    <dbReference type="NCBI Taxonomy" id="1497681"/>
    <lineage>
        <taxon>Bacteria</taxon>
        <taxon>Bacillati</taxon>
        <taxon>Bacillota</taxon>
        <taxon>Bacilli</taxon>
        <taxon>Bacillales</taxon>
        <taxon>Listeriaceae</taxon>
        <taxon>Listeria</taxon>
    </lineage>
</organism>
<accession>A0A841Z2K8</accession>
<name>A0A841Z2K8_9LIST</name>
<protein>
    <submittedName>
        <fullName evidence="1">Uncharacterized protein</fullName>
    </submittedName>
</protein>
<reference evidence="1 2" key="1">
    <citation type="submission" date="2020-03" db="EMBL/GenBank/DDBJ databases">
        <title>Soil Listeria distribution.</title>
        <authorList>
            <person name="Liao J."/>
            <person name="Wiedmann M."/>
        </authorList>
    </citation>
    <scope>NUCLEOTIDE SEQUENCE [LARGE SCALE GENOMIC DNA]</scope>
    <source>
        <strain evidence="1 2">FSL L7-1614</strain>
    </source>
</reference>
<dbReference type="Proteomes" id="UP000569903">
    <property type="component" value="Unassembled WGS sequence"/>
</dbReference>
<dbReference type="EMBL" id="JAARQN010000028">
    <property type="protein sequence ID" value="MBC1459352.1"/>
    <property type="molecule type" value="Genomic_DNA"/>
</dbReference>
<dbReference type="RefSeq" id="WP_185390453.1">
    <property type="nucleotide sequence ID" value="NZ_JAARQN010000028.1"/>
</dbReference>
<evidence type="ECO:0000313" key="2">
    <source>
        <dbReference type="Proteomes" id="UP000569903"/>
    </source>
</evidence>
<evidence type="ECO:0000313" key="1">
    <source>
        <dbReference type="EMBL" id="MBC1459352.1"/>
    </source>
</evidence>
<gene>
    <name evidence="1" type="ORF">HB850_16565</name>
</gene>
<sequence>MALKAPWEIQGQVWKIRKKHLTVLTKHNLFHSMILSGRICNYDTKTKTYTHWQYDGYEVIEASDIWEYVKKVDKELRGRLIMHQSTLNTLKELGELKVES</sequence>
<comment type="caution">
    <text evidence="1">The sequence shown here is derived from an EMBL/GenBank/DDBJ whole genome shotgun (WGS) entry which is preliminary data.</text>
</comment>
<dbReference type="AlphaFoldDB" id="A0A841Z2K8"/>
<proteinExistence type="predicted"/>